<dbReference type="Proteomes" id="UP000247523">
    <property type="component" value="Unassembled WGS sequence"/>
</dbReference>
<dbReference type="InterPro" id="IPR052200">
    <property type="entry name" value="Protoporphyrinogen_IX_DH"/>
</dbReference>
<dbReference type="EMBL" id="NOKA02000002">
    <property type="protein sequence ID" value="RDY32909.1"/>
    <property type="molecule type" value="Genomic_DNA"/>
</dbReference>
<evidence type="ECO:0000313" key="5">
    <source>
        <dbReference type="Proteomes" id="UP000247523"/>
    </source>
</evidence>
<evidence type="ECO:0000313" key="3">
    <source>
        <dbReference type="EMBL" id="RDY32909.1"/>
    </source>
</evidence>
<dbReference type="EMBL" id="QICS01000001">
    <property type="protein sequence ID" value="PXV95619.1"/>
    <property type="molecule type" value="Genomic_DNA"/>
</dbReference>
<proteinExistence type="predicted"/>
<dbReference type="Pfam" id="PF12724">
    <property type="entry name" value="Flavodoxin_5"/>
    <property type="match status" value="1"/>
</dbReference>
<evidence type="ECO:0000259" key="1">
    <source>
        <dbReference type="Pfam" id="PF12724"/>
    </source>
</evidence>
<dbReference type="Proteomes" id="UP000216411">
    <property type="component" value="Unassembled WGS sequence"/>
</dbReference>
<dbReference type="InterPro" id="IPR029039">
    <property type="entry name" value="Flavoprotein-like_sf"/>
</dbReference>
<reference evidence="2 5" key="2">
    <citation type="submission" date="2018-05" db="EMBL/GenBank/DDBJ databases">
        <title>Genomic Encyclopedia of Type Strains, Phase IV (KMG-IV): sequencing the most valuable type-strain genomes for metagenomic binning, comparative biology and taxonomic classification.</title>
        <authorList>
            <person name="Goeker M."/>
        </authorList>
    </citation>
    <scope>NUCLEOTIDE SEQUENCE [LARGE SCALE GENOMIC DNA]</scope>
    <source>
        <strain evidence="2 5">DSM 28816</strain>
    </source>
</reference>
<evidence type="ECO:0000313" key="4">
    <source>
        <dbReference type="Proteomes" id="UP000216411"/>
    </source>
</evidence>
<reference evidence="3" key="3">
    <citation type="submission" date="2018-07" db="EMBL/GenBank/DDBJ databases">
        <authorList>
            <person name="Quirk P.G."/>
            <person name="Krulwich T.A."/>
        </authorList>
    </citation>
    <scope>NUCLEOTIDE SEQUENCE</scope>
    <source>
        <strain evidence="3">CCRI-19302</strain>
    </source>
</reference>
<dbReference type="InterPro" id="IPR026816">
    <property type="entry name" value="Flavodoxin_dom"/>
</dbReference>
<dbReference type="RefSeq" id="WP_094376775.1">
    <property type="nucleotide sequence ID" value="NZ_NOKA02000002.1"/>
</dbReference>
<gene>
    <name evidence="2" type="ORF">C8E03_101249</name>
    <name evidence="3" type="ORF">CG710_002940</name>
</gene>
<feature type="domain" description="Flavodoxin" evidence="1">
    <location>
        <begin position="4"/>
        <end position="114"/>
    </location>
</feature>
<dbReference type="GO" id="GO:0006783">
    <property type="term" value="P:heme biosynthetic process"/>
    <property type="evidence" value="ECO:0007669"/>
    <property type="project" value="TreeGrafter"/>
</dbReference>
<dbReference type="OrthoDB" id="2146857at2"/>
<accession>A0A255IM67</accession>
<organism evidence="3 4">
    <name type="scientific">Lachnotalea glycerini</name>
    <dbReference type="NCBI Taxonomy" id="1763509"/>
    <lineage>
        <taxon>Bacteria</taxon>
        <taxon>Bacillati</taxon>
        <taxon>Bacillota</taxon>
        <taxon>Clostridia</taxon>
        <taxon>Lachnospirales</taxon>
        <taxon>Lachnospiraceae</taxon>
        <taxon>Lachnotalea</taxon>
    </lineage>
</organism>
<reference evidence="3 4" key="1">
    <citation type="journal article" date="2017" name="Genome Announc.">
        <title>Draft Genome Sequence of a Sporulating and Motile Strain of Lachnotalea glycerini Isolated from Water in Quebec City, Canada.</title>
        <authorList>
            <person name="Maheux A.F."/>
            <person name="Boudreau D.K."/>
            <person name="Berube E."/>
            <person name="Boissinot M."/>
            <person name="Raymond F."/>
            <person name="Brodeur S."/>
            <person name="Corbeil J."/>
            <person name="Isabel S."/>
            <person name="Omar R.F."/>
            <person name="Bergeron M.G."/>
        </authorList>
    </citation>
    <scope>NUCLEOTIDE SEQUENCE [LARGE SCALE GENOMIC DNA]</scope>
    <source>
        <strain evidence="3 4">CCRI-19302</strain>
    </source>
</reference>
<name>A0A255IM67_9FIRM</name>
<sequence length="140" mass="15760">MQTLILYATKSGATEECANILAKKLDNCPIYNLKQSTPDISGYDTIIIGAGVHMGKIYKPVFNYIRQNLNLLLTKTVKIYLCNAYPDTFQKTIDKNIPVELISHSSCIKSFGGKPAFTNPPQETWLNKKNLEDFIETLNK</sequence>
<dbReference type="SUPFAM" id="SSF52218">
    <property type="entry name" value="Flavoproteins"/>
    <property type="match status" value="1"/>
</dbReference>
<comment type="caution">
    <text evidence="3">The sequence shown here is derived from an EMBL/GenBank/DDBJ whole genome shotgun (WGS) entry which is preliminary data.</text>
</comment>
<keyword evidence="4" id="KW-1185">Reference proteome</keyword>
<dbReference type="GO" id="GO:0070819">
    <property type="term" value="F:menaquinone-dependent protoporphyrinogen oxidase activity"/>
    <property type="evidence" value="ECO:0007669"/>
    <property type="project" value="TreeGrafter"/>
</dbReference>
<protein>
    <submittedName>
        <fullName evidence="3">Flavodoxin</fullName>
    </submittedName>
    <submittedName>
        <fullName evidence="2">Menaquinone-dependent protoporphyrinogen oxidase</fullName>
    </submittedName>
</protein>
<dbReference type="AlphaFoldDB" id="A0A255IM67"/>
<dbReference type="PANTHER" id="PTHR38030">
    <property type="entry name" value="PROTOPORPHYRINOGEN IX DEHYDROGENASE [MENAQUINONE]"/>
    <property type="match status" value="1"/>
</dbReference>
<dbReference type="GO" id="GO:0010181">
    <property type="term" value="F:FMN binding"/>
    <property type="evidence" value="ECO:0007669"/>
    <property type="project" value="TreeGrafter"/>
</dbReference>
<dbReference type="PANTHER" id="PTHR38030:SF2">
    <property type="entry name" value="PROTOPORPHYRINOGEN IX DEHYDROGENASE [QUINONE]"/>
    <property type="match status" value="1"/>
</dbReference>
<dbReference type="Gene3D" id="3.40.50.360">
    <property type="match status" value="1"/>
</dbReference>
<evidence type="ECO:0000313" key="2">
    <source>
        <dbReference type="EMBL" id="PXV95619.1"/>
    </source>
</evidence>